<dbReference type="Gene3D" id="3.40.50.2300">
    <property type="match status" value="1"/>
</dbReference>
<evidence type="ECO:0000256" key="4">
    <source>
        <dbReference type="PROSITE-ProRule" id="PRU00169"/>
    </source>
</evidence>
<dbReference type="PROSITE" id="PS50110">
    <property type="entry name" value="RESPONSE_REGULATORY"/>
    <property type="match status" value="1"/>
</dbReference>
<name>S3HLG5_9HYPH</name>
<dbReference type="SMART" id="SM00448">
    <property type="entry name" value="REC"/>
    <property type="match status" value="1"/>
</dbReference>
<feature type="domain" description="Response regulatory" evidence="5">
    <location>
        <begin position="13"/>
        <end position="134"/>
    </location>
</feature>
<dbReference type="SUPFAM" id="SSF52172">
    <property type="entry name" value="CheY-like"/>
    <property type="match status" value="1"/>
</dbReference>
<evidence type="ECO:0000313" key="6">
    <source>
        <dbReference type="EMBL" id="EPE99677.1"/>
    </source>
</evidence>
<keyword evidence="1 4" id="KW-0597">Phosphoprotein</keyword>
<evidence type="ECO:0000313" key="7">
    <source>
        <dbReference type="Proteomes" id="UP000014411"/>
    </source>
</evidence>
<dbReference type="InterPro" id="IPR001789">
    <property type="entry name" value="Sig_transdc_resp-reg_receiver"/>
</dbReference>
<evidence type="ECO:0000256" key="1">
    <source>
        <dbReference type="ARBA" id="ARBA00022553"/>
    </source>
</evidence>
<keyword evidence="7" id="KW-1185">Reference proteome</keyword>
<dbReference type="Pfam" id="PF00072">
    <property type="entry name" value="Response_reg"/>
    <property type="match status" value="1"/>
</dbReference>
<organism evidence="6 7">
    <name type="scientific">Rhizobium grahamii CCGE 502</name>
    <dbReference type="NCBI Taxonomy" id="990285"/>
    <lineage>
        <taxon>Bacteria</taxon>
        <taxon>Pseudomonadati</taxon>
        <taxon>Pseudomonadota</taxon>
        <taxon>Alphaproteobacteria</taxon>
        <taxon>Hyphomicrobiales</taxon>
        <taxon>Rhizobiaceae</taxon>
        <taxon>Rhizobium/Agrobacterium group</taxon>
        <taxon>Rhizobium</taxon>
    </lineage>
</organism>
<dbReference type="PANTHER" id="PTHR44591">
    <property type="entry name" value="STRESS RESPONSE REGULATOR PROTEIN 1"/>
    <property type="match status" value="1"/>
</dbReference>
<dbReference type="HOGENOM" id="CLU_000445_69_17_5"/>
<dbReference type="GO" id="GO:0000160">
    <property type="term" value="P:phosphorelay signal transduction system"/>
    <property type="evidence" value="ECO:0007669"/>
    <property type="project" value="InterPro"/>
</dbReference>
<sequence>MAASWFERIDMPKVFYVDDNADDLFYADYVRKKQQVGVTLLCFSKAEDAVQALEETYAKHEELPDAVIVDLYMPLDSGLELIRRLRVDARFSHIRRGVCTGSDADEDRKRALAAGADFYVEKPIDLPAMVARIG</sequence>
<keyword evidence="2" id="KW-0805">Transcription regulation</keyword>
<dbReference type="PANTHER" id="PTHR44591:SF3">
    <property type="entry name" value="RESPONSE REGULATORY DOMAIN-CONTAINING PROTEIN"/>
    <property type="match status" value="1"/>
</dbReference>
<evidence type="ECO:0000256" key="3">
    <source>
        <dbReference type="ARBA" id="ARBA00023163"/>
    </source>
</evidence>
<reference evidence="6 7" key="1">
    <citation type="journal article" date="2012" name="J. Bacteriol.">
        <title>Genome sequence of Rhizobium grahamii CCGE502, a broad-host-range symbiont with low nodulation competitiveness in Phaseolus vulgaris.</title>
        <authorList>
            <person name="Althabegoiti M.J."/>
            <person name="Lozano L."/>
            <person name="Torres-Tejerizo G."/>
            <person name="Ormeno-Orrillo E."/>
            <person name="Rogel M.A."/>
            <person name="Gonzalez V."/>
            <person name="Martinez-Romero E."/>
        </authorList>
    </citation>
    <scope>NUCLEOTIDE SEQUENCE [LARGE SCALE GENOMIC DNA]</scope>
    <source>
        <strain evidence="6 7">CCGE 502</strain>
    </source>
</reference>
<dbReference type="AlphaFoldDB" id="S3HLG5"/>
<dbReference type="InterPro" id="IPR050595">
    <property type="entry name" value="Bact_response_regulator"/>
</dbReference>
<feature type="modified residue" description="4-aspartylphosphate" evidence="4">
    <location>
        <position position="70"/>
    </location>
</feature>
<dbReference type="Proteomes" id="UP000014411">
    <property type="component" value="Unassembled WGS sequence"/>
</dbReference>
<evidence type="ECO:0000259" key="5">
    <source>
        <dbReference type="PROSITE" id="PS50110"/>
    </source>
</evidence>
<proteinExistence type="predicted"/>
<dbReference type="eggNOG" id="COG0745">
    <property type="taxonomic scope" value="Bacteria"/>
</dbReference>
<evidence type="ECO:0000256" key="2">
    <source>
        <dbReference type="ARBA" id="ARBA00023015"/>
    </source>
</evidence>
<dbReference type="EMBL" id="AEYE02000004">
    <property type="protein sequence ID" value="EPE99677.1"/>
    <property type="molecule type" value="Genomic_DNA"/>
</dbReference>
<accession>S3HLG5</accession>
<dbReference type="InterPro" id="IPR011006">
    <property type="entry name" value="CheY-like_superfamily"/>
</dbReference>
<protein>
    <submittedName>
        <fullName evidence="6">Two-component response regulator protein</fullName>
    </submittedName>
</protein>
<comment type="caution">
    <text evidence="6">The sequence shown here is derived from an EMBL/GenBank/DDBJ whole genome shotgun (WGS) entry which is preliminary data.</text>
</comment>
<gene>
    <name evidence="6" type="ORF">RGCCGE502_03207</name>
</gene>
<keyword evidence="3" id="KW-0804">Transcription</keyword>
<dbReference type="STRING" id="990285.RGCCGE502_03207"/>